<keyword evidence="2" id="KW-1185">Reference proteome</keyword>
<dbReference type="PANTHER" id="PTHR15961">
    <property type="entry name" value="PROTEIN EURL HOMOLOG"/>
    <property type="match status" value="1"/>
</dbReference>
<dbReference type="PANTHER" id="PTHR15961:SF3">
    <property type="entry name" value="PROTEIN EURL HOMOLOG"/>
    <property type="match status" value="1"/>
</dbReference>
<dbReference type="EMBL" id="KV925874">
    <property type="protein sequence ID" value="PIO37038.1"/>
    <property type="molecule type" value="Genomic_DNA"/>
</dbReference>
<dbReference type="Proteomes" id="UP000228934">
    <property type="component" value="Unassembled WGS sequence"/>
</dbReference>
<dbReference type="OrthoDB" id="10046286at2759"/>
<reference evidence="2" key="1">
    <citation type="journal article" date="2017" name="Nat. Commun.">
        <title>The North American bullfrog draft genome provides insight into hormonal regulation of long noncoding RNA.</title>
        <authorList>
            <person name="Hammond S.A."/>
            <person name="Warren R.L."/>
            <person name="Vandervalk B.P."/>
            <person name="Kucuk E."/>
            <person name="Khan H."/>
            <person name="Gibb E.A."/>
            <person name="Pandoh P."/>
            <person name="Kirk H."/>
            <person name="Zhao Y."/>
            <person name="Jones M."/>
            <person name="Mungall A.J."/>
            <person name="Coope R."/>
            <person name="Pleasance S."/>
            <person name="Moore R.A."/>
            <person name="Holt R.A."/>
            <person name="Round J.M."/>
            <person name="Ohora S."/>
            <person name="Walle B.V."/>
            <person name="Veldhoen N."/>
            <person name="Helbing C.C."/>
            <person name="Birol I."/>
        </authorList>
    </citation>
    <scope>NUCLEOTIDE SEQUENCE [LARGE SCALE GENOMIC DNA]</scope>
</reference>
<dbReference type="Pfam" id="PF06937">
    <property type="entry name" value="EURL"/>
    <property type="match status" value="1"/>
</dbReference>
<evidence type="ECO:0000313" key="2">
    <source>
        <dbReference type="Proteomes" id="UP000228934"/>
    </source>
</evidence>
<dbReference type="InterPro" id="IPR009704">
    <property type="entry name" value="EURL_prot"/>
</dbReference>
<accession>A0A2G9SA35</accession>
<name>A0A2G9SA35_AQUCT</name>
<organism evidence="1 2">
    <name type="scientific">Aquarana catesbeiana</name>
    <name type="common">American bullfrog</name>
    <name type="synonym">Rana catesbeiana</name>
    <dbReference type="NCBI Taxonomy" id="8400"/>
    <lineage>
        <taxon>Eukaryota</taxon>
        <taxon>Metazoa</taxon>
        <taxon>Chordata</taxon>
        <taxon>Craniata</taxon>
        <taxon>Vertebrata</taxon>
        <taxon>Euteleostomi</taxon>
        <taxon>Amphibia</taxon>
        <taxon>Batrachia</taxon>
        <taxon>Anura</taxon>
        <taxon>Neobatrachia</taxon>
        <taxon>Ranoidea</taxon>
        <taxon>Ranidae</taxon>
        <taxon>Aquarana</taxon>
    </lineage>
</organism>
<sequence length="69" mass="7797">MSTEELGRLKEHFLRQIEDVFEDLSCVVQEKDTLSAELHGRHIAIEQLVKNCSKLPGLQMGRAGMKGMN</sequence>
<gene>
    <name evidence="1" type="ORF">AB205_0072990</name>
</gene>
<evidence type="ECO:0000313" key="1">
    <source>
        <dbReference type="EMBL" id="PIO37038.1"/>
    </source>
</evidence>
<dbReference type="AlphaFoldDB" id="A0A2G9SA35"/>
<protein>
    <submittedName>
        <fullName evidence="1">Uncharacterized protein</fullName>
    </submittedName>
</protein>
<proteinExistence type="predicted"/>